<feature type="transmembrane region" description="Helical" evidence="2">
    <location>
        <begin position="209"/>
        <end position="228"/>
    </location>
</feature>
<reference evidence="4" key="1">
    <citation type="submission" date="2016-07" db="EMBL/GenBank/DDBJ databases">
        <title>Multiple horizontal gene transfer events from other fungi enriched the ability of initially mycotrophic Trichoderma (Ascomycota) to feed on dead plant biomass.</title>
        <authorList>
            <consortium name="DOE Joint Genome Institute"/>
            <person name="Atanasova L."/>
            <person name="Chenthamara K."/>
            <person name="Zhang J."/>
            <person name="Grujic M."/>
            <person name="Henrissat B."/>
            <person name="Kuo A."/>
            <person name="Aerts A."/>
            <person name="Salamov A."/>
            <person name="Lipzen A."/>
            <person name="Labutti K."/>
            <person name="Barry K."/>
            <person name="Miao Y."/>
            <person name="Rahimi M.J."/>
            <person name="Shen Q."/>
            <person name="Grigoriev I.V."/>
            <person name="Kubicek C.P."/>
            <person name="Druzhinina I.S."/>
        </authorList>
    </citation>
    <scope>NUCLEOTIDE SEQUENCE [LARGE SCALE GENOMIC DNA]</scope>
    <source>
        <strain evidence="4">TUCIM 6016</strain>
    </source>
</reference>
<feature type="transmembrane region" description="Helical" evidence="2">
    <location>
        <begin position="267"/>
        <end position="289"/>
    </location>
</feature>
<dbReference type="GeneID" id="36602789"/>
<gene>
    <name evidence="3" type="ORF">BBK36DRAFT_1164661</name>
</gene>
<feature type="compositionally biased region" description="Polar residues" evidence="1">
    <location>
        <begin position="25"/>
        <end position="51"/>
    </location>
</feature>
<feature type="region of interest" description="Disordered" evidence="1">
    <location>
        <begin position="92"/>
        <end position="115"/>
    </location>
</feature>
<evidence type="ECO:0000256" key="1">
    <source>
        <dbReference type="SAM" id="MobiDB-lite"/>
    </source>
</evidence>
<dbReference type="RefSeq" id="XP_024744684.1">
    <property type="nucleotide sequence ID" value="XM_024894671.1"/>
</dbReference>
<evidence type="ECO:0000313" key="4">
    <source>
        <dbReference type="Proteomes" id="UP000241546"/>
    </source>
</evidence>
<feature type="transmembrane region" description="Helical" evidence="2">
    <location>
        <begin position="166"/>
        <end position="188"/>
    </location>
</feature>
<feature type="transmembrane region" description="Helical" evidence="2">
    <location>
        <begin position="234"/>
        <end position="255"/>
    </location>
</feature>
<sequence length="319" mass="33416">MTVFSPTLLPPHSSVSPSSSSSSSKRTITPPHSSHRVSSSGTVQIVSPGATSSGMAASFPGVWPSSPLGRVGEEGVVGSEASSTATVPAYDYQSQDRRRRYHPLAGDGSGSGGRRMTPFWWTEDGSAAGDVPPQRGDDDGERVRLLGGRGATGEVRGLVNVVVHGVVLAMQSGVAVGVLTVFVWVGVWMDDDGGLNGVSGEMLRSIPSLTTTAILILSFSTLIVHEVYLLSPVVLLYLQAAILALATVAATSMWVRCVREDNGVVKCVLVSCGTLLWVMCGIAFLRAAVVWKVISSREDEGVGEEGGEEVQGYATLEGR</sequence>
<name>A0A2T4AWB7_9HYPO</name>
<evidence type="ECO:0000313" key="3">
    <source>
        <dbReference type="EMBL" id="PTB61364.1"/>
    </source>
</evidence>
<dbReference type="OrthoDB" id="5105067at2759"/>
<keyword evidence="2" id="KW-1133">Transmembrane helix</keyword>
<keyword evidence="2" id="KW-0812">Transmembrane</keyword>
<dbReference type="AlphaFoldDB" id="A0A2T4AWB7"/>
<dbReference type="Proteomes" id="UP000241546">
    <property type="component" value="Unassembled WGS sequence"/>
</dbReference>
<feature type="compositionally biased region" description="Low complexity" evidence="1">
    <location>
        <begin position="1"/>
        <end position="24"/>
    </location>
</feature>
<keyword evidence="2" id="KW-0472">Membrane</keyword>
<proteinExistence type="predicted"/>
<keyword evidence="4" id="KW-1185">Reference proteome</keyword>
<organism evidence="3 4">
    <name type="scientific">Trichoderma citrinoviride</name>
    <dbReference type="NCBI Taxonomy" id="58853"/>
    <lineage>
        <taxon>Eukaryota</taxon>
        <taxon>Fungi</taxon>
        <taxon>Dikarya</taxon>
        <taxon>Ascomycota</taxon>
        <taxon>Pezizomycotina</taxon>
        <taxon>Sordariomycetes</taxon>
        <taxon>Hypocreomycetidae</taxon>
        <taxon>Hypocreales</taxon>
        <taxon>Hypocreaceae</taxon>
        <taxon>Trichoderma</taxon>
    </lineage>
</organism>
<accession>A0A2T4AWB7</accession>
<dbReference type="EMBL" id="KZ680641">
    <property type="protein sequence ID" value="PTB61364.1"/>
    <property type="molecule type" value="Genomic_DNA"/>
</dbReference>
<protein>
    <submittedName>
        <fullName evidence="3">Uncharacterized protein</fullName>
    </submittedName>
</protein>
<evidence type="ECO:0000256" key="2">
    <source>
        <dbReference type="SAM" id="Phobius"/>
    </source>
</evidence>
<feature type="region of interest" description="Disordered" evidence="1">
    <location>
        <begin position="1"/>
        <end position="51"/>
    </location>
</feature>